<dbReference type="EMBL" id="MK072070">
    <property type="protein sequence ID" value="AYV78140.1"/>
    <property type="molecule type" value="Genomic_DNA"/>
</dbReference>
<protein>
    <submittedName>
        <fullName evidence="1">Uncharacterized protein</fullName>
    </submittedName>
</protein>
<proteinExistence type="predicted"/>
<sequence>MELSKFKENVDKLYGNYIYAIRYHTGNMENYLITDICNIIYDYCELEYVVEKFNEQSRWDKTLPALDHREGYKLYNEWHLVVLYRQITPNNFNMTWDILTTYDNGVKNGLEGGNDYSDHLRYFRNGIKIFEKKISFYHGEIEWYIEESYDPETKITYVCHDDSDMYDNSHRILKKIVNGKIIETIKKKTCYMSENNQQKLFRFDFYNDVLKISPYWSEGNGYGSVILYDFIRELEIEKHSKNGNKGSCNIGYLF</sequence>
<organism evidence="1">
    <name type="scientific">Edafosvirus sp</name>
    <dbReference type="NCBI Taxonomy" id="2487765"/>
    <lineage>
        <taxon>Viruses</taxon>
        <taxon>Varidnaviria</taxon>
        <taxon>Bamfordvirae</taxon>
        <taxon>Nucleocytoviricota</taxon>
        <taxon>Megaviricetes</taxon>
        <taxon>Imitervirales</taxon>
        <taxon>Mimiviridae</taxon>
        <taxon>Klosneuvirinae</taxon>
    </lineage>
</organism>
<gene>
    <name evidence="1" type="ORF">Edafosvirus5_58</name>
</gene>
<accession>A0A3G4ZTB6</accession>
<reference evidence="1" key="1">
    <citation type="submission" date="2018-10" db="EMBL/GenBank/DDBJ databases">
        <title>Hidden diversity of soil giant viruses.</title>
        <authorList>
            <person name="Schulz F."/>
            <person name="Alteio L."/>
            <person name="Goudeau D."/>
            <person name="Ryan E.M."/>
            <person name="Malmstrom R.R."/>
            <person name="Blanchard J."/>
            <person name="Woyke T."/>
        </authorList>
    </citation>
    <scope>NUCLEOTIDE SEQUENCE</scope>
    <source>
        <strain evidence="1">EDV1</strain>
    </source>
</reference>
<evidence type="ECO:0000313" key="1">
    <source>
        <dbReference type="EMBL" id="AYV78140.1"/>
    </source>
</evidence>
<name>A0A3G4ZTB6_9VIRU</name>